<dbReference type="AlphaFoldDB" id="A0A2W5T7C9"/>
<dbReference type="PANTHER" id="PTHR35175:SF2">
    <property type="entry name" value="DUF1289 DOMAIN-CONTAINING PROTEIN"/>
    <property type="match status" value="1"/>
</dbReference>
<accession>A0A2W5T7C9</accession>
<proteinExistence type="predicted"/>
<evidence type="ECO:0000313" key="1">
    <source>
        <dbReference type="EMBL" id="PZQ82390.1"/>
    </source>
</evidence>
<name>A0A2W5T7C9_ANCNO</name>
<evidence type="ECO:0000313" key="2">
    <source>
        <dbReference type="Proteomes" id="UP000248887"/>
    </source>
</evidence>
<reference evidence="1 2" key="1">
    <citation type="submission" date="2017-08" db="EMBL/GenBank/DDBJ databases">
        <title>Infants hospitalized years apart are colonized by the same room-sourced microbial strains.</title>
        <authorList>
            <person name="Brooks B."/>
            <person name="Olm M.R."/>
            <person name="Firek B.A."/>
            <person name="Baker R."/>
            <person name="Thomas B.C."/>
            <person name="Morowitz M.J."/>
            <person name="Banfield J.F."/>
        </authorList>
    </citation>
    <scope>NUCLEOTIDE SEQUENCE [LARGE SCALE GENOMIC DNA]</scope>
    <source>
        <strain evidence="1">S2_005_001_R2_27</strain>
    </source>
</reference>
<sequence>MPTTVSSPCVSICTLDPTGRHCLGCDRTIEEIGAWSTMSETDRRAVLIRLATRRMKEAAQ</sequence>
<dbReference type="Pfam" id="PF06945">
    <property type="entry name" value="DUF1289"/>
    <property type="match status" value="1"/>
</dbReference>
<dbReference type="EMBL" id="QFQD01000032">
    <property type="protein sequence ID" value="PZQ82390.1"/>
    <property type="molecule type" value="Genomic_DNA"/>
</dbReference>
<dbReference type="PANTHER" id="PTHR35175">
    <property type="entry name" value="DUF1289 DOMAIN-CONTAINING PROTEIN"/>
    <property type="match status" value="1"/>
</dbReference>
<dbReference type="Proteomes" id="UP000248887">
    <property type="component" value="Unassembled WGS sequence"/>
</dbReference>
<protein>
    <submittedName>
        <fullName evidence="1">DUF1289 domain-containing protein</fullName>
    </submittedName>
</protein>
<dbReference type="InterPro" id="IPR010710">
    <property type="entry name" value="DUF1289"/>
</dbReference>
<comment type="caution">
    <text evidence="1">The sequence shown here is derived from an EMBL/GenBank/DDBJ whole genome shotgun (WGS) entry which is preliminary data.</text>
</comment>
<gene>
    <name evidence="1" type="ORF">DI549_11540</name>
</gene>
<organism evidence="1 2">
    <name type="scientific">Ancylobacter novellus</name>
    <name type="common">Thiobacillus novellus</name>
    <dbReference type="NCBI Taxonomy" id="921"/>
    <lineage>
        <taxon>Bacteria</taxon>
        <taxon>Pseudomonadati</taxon>
        <taxon>Pseudomonadota</taxon>
        <taxon>Alphaproteobacteria</taxon>
        <taxon>Hyphomicrobiales</taxon>
        <taxon>Xanthobacteraceae</taxon>
        <taxon>Ancylobacter</taxon>
    </lineage>
</organism>